<dbReference type="InterPro" id="IPR029045">
    <property type="entry name" value="ClpP/crotonase-like_dom_sf"/>
</dbReference>
<comment type="catalytic activity">
    <reaction evidence="5">
        <text>a 4-saturated-(3S)-3-hydroxyacyl-CoA = a (3E)-enoyl-CoA + H2O</text>
        <dbReference type="Rhea" id="RHEA:20724"/>
        <dbReference type="ChEBI" id="CHEBI:15377"/>
        <dbReference type="ChEBI" id="CHEBI:58521"/>
        <dbReference type="ChEBI" id="CHEBI:137480"/>
        <dbReference type="EC" id="4.2.1.17"/>
    </reaction>
</comment>
<accession>X0Q9L1</accession>
<evidence type="ECO:0000256" key="5">
    <source>
        <dbReference type="ARBA" id="ARBA00023717"/>
    </source>
</evidence>
<dbReference type="Pfam" id="PF00378">
    <property type="entry name" value="ECH_1"/>
    <property type="match status" value="1"/>
</dbReference>
<dbReference type="RefSeq" id="WP_037236842.1">
    <property type="nucleotide sequence ID" value="NZ_BAWF01000043.1"/>
</dbReference>
<dbReference type="PANTHER" id="PTHR11941">
    <property type="entry name" value="ENOYL-COA HYDRATASE-RELATED"/>
    <property type="match status" value="1"/>
</dbReference>
<dbReference type="OrthoDB" id="2988772at2"/>
<evidence type="ECO:0000313" key="8">
    <source>
        <dbReference type="Proteomes" id="UP000019491"/>
    </source>
</evidence>
<dbReference type="GO" id="GO:0004300">
    <property type="term" value="F:enoyl-CoA hydratase activity"/>
    <property type="evidence" value="ECO:0007669"/>
    <property type="project" value="UniProtKB-EC"/>
</dbReference>
<reference evidence="7 8" key="1">
    <citation type="submission" date="2014-02" db="EMBL/GenBank/DDBJ databases">
        <title>Whole genome shotgun sequence of Rhodococcus wratislaviensis NBRC 100605.</title>
        <authorList>
            <person name="Hosoyama A."/>
            <person name="Tsuchikane K."/>
            <person name="Yoshida I."/>
            <person name="Ohji S."/>
            <person name="Ichikawa N."/>
            <person name="Yamazoe A."/>
            <person name="Fujita N."/>
        </authorList>
    </citation>
    <scope>NUCLEOTIDE SEQUENCE [LARGE SCALE GENOMIC DNA]</scope>
    <source>
        <strain evidence="7 8">NBRC 100605</strain>
    </source>
</reference>
<comment type="function">
    <text evidence="1">Could possibly oxidize fatty acids using specific components.</text>
</comment>
<dbReference type="EMBL" id="BAWF01000043">
    <property type="protein sequence ID" value="GAF47596.1"/>
    <property type="molecule type" value="Genomic_DNA"/>
</dbReference>
<dbReference type="CDD" id="cd06558">
    <property type="entry name" value="crotonase-like"/>
    <property type="match status" value="1"/>
</dbReference>
<comment type="catalytic activity">
    <reaction evidence="4">
        <text>a (3S)-3-hydroxyacyl-CoA = a (2E)-enoyl-CoA + H2O</text>
        <dbReference type="Rhea" id="RHEA:16105"/>
        <dbReference type="ChEBI" id="CHEBI:15377"/>
        <dbReference type="ChEBI" id="CHEBI:57318"/>
        <dbReference type="ChEBI" id="CHEBI:58856"/>
        <dbReference type="EC" id="4.2.1.17"/>
    </reaction>
</comment>
<protein>
    <submittedName>
        <fullName evidence="7">Putative enoyl-CoA hydratase</fullName>
    </submittedName>
</protein>
<evidence type="ECO:0000256" key="3">
    <source>
        <dbReference type="ARBA" id="ARBA00022832"/>
    </source>
</evidence>
<proteinExistence type="inferred from homology"/>
<keyword evidence="3" id="KW-0443">Lipid metabolism</keyword>
<dbReference type="Gene3D" id="3.90.226.10">
    <property type="entry name" value="2-enoyl-CoA Hydratase, Chain A, domain 1"/>
    <property type="match status" value="1"/>
</dbReference>
<evidence type="ECO:0000256" key="2">
    <source>
        <dbReference type="ARBA" id="ARBA00005254"/>
    </source>
</evidence>
<dbReference type="Proteomes" id="UP000019491">
    <property type="component" value="Unassembled WGS sequence"/>
</dbReference>
<dbReference type="GO" id="GO:0006635">
    <property type="term" value="P:fatty acid beta-oxidation"/>
    <property type="evidence" value="ECO:0007669"/>
    <property type="project" value="TreeGrafter"/>
</dbReference>
<dbReference type="InterPro" id="IPR018376">
    <property type="entry name" value="Enoyl-CoA_hyd/isom_CS"/>
</dbReference>
<evidence type="ECO:0000256" key="6">
    <source>
        <dbReference type="RuleBase" id="RU003707"/>
    </source>
</evidence>
<keyword evidence="8" id="KW-1185">Reference proteome</keyword>
<comment type="similarity">
    <text evidence="2 6">Belongs to the enoyl-CoA hydratase/isomerase family.</text>
</comment>
<evidence type="ECO:0000313" key="7">
    <source>
        <dbReference type="EMBL" id="GAF47596.1"/>
    </source>
</evidence>
<organism evidence="7 8">
    <name type="scientific">Rhodococcus wratislaviensis NBRC 100605</name>
    <dbReference type="NCBI Taxonomy" id="1219028"/>
    <lineage>
        <taxon>Bacteria</taxon>
        <taxon>Bacillati</taxon>
        <taxon>Actinomycetota</taxon>
        <taxon>Actinomycetes</taxon>
        <taxon>Mycobacteriales</taxon>
        <taxon>Nocardiaceae</taxon>
        <taxon>Rhodococcus</taxon>
    </lineage>
</organism>
<dbReference type="InterPro" id="IPR001753">
    <property type="entry name" value="Enoyl-CoA_hydra/iso"/>
</dbReference>
<dbReference type="AlphaFoldDB" id="X0Q9L1"/>
<comment type="caution">
    <text evidence="7">The sequence shown here is derived from an EMBL/GenBank/DDBJ whole genome shotgun (WGS) entry which is preliminary data.</text>
</comment>
<dbReference type="SUPFAM" id="SSF52096">
    <property type="entry name" value="ClpP/crotonase"/>
    <property type="match status" value="1"/>
</dbReference>
<dbReference type="PANTHER" id="PTHR11941:SF54">
    <property type="entry name" value="ENOYL-COA HYDRATASE, MITOCHONDRIAL"/>
    <property type="match status" value="1"/>
</dbReference>
<evidence type="ECO:0000256" key="1">
    <source>
        <dbReference type="ARBA" id="ARBA00002994"/>
    </source>
</evidence>
<gene>
    <name evidence="7" type="ORF">RW1_043_00310</name>
</gene>
<sequence length="258" mass="27528">MTTVRLEREGRVAFLTLDRAPVNALSSGMYADLRDRLDEVASADDVSVVVVQSASSRVFCAGADVKELGTLTGDVARAADSERQVLARGVFDRLLDLPQPTIAVLDGPAIGAGAVIASCCDIRIASARTTFQLPEVDVGRCGGARHMMRHLPQSLVRRMYFSAESIDAGKAEKFGFVQLVPEGDSPADAAVRLARTIAEKSPAALRLGKRALNESESLPVAEGYAAEQQYTLKLARTADAAEALLARREGRAPRFTGD</sequence>
<dbReference type="PROSITE" id="PS00166">
    <property type="entry name" value="ENOYL_COA_HYDRATASE"/>
    <property type="match status" value="1"/>
</dbReference>
<name>X0Q9L1_RHOWR</name>
<keyword evidence="3" id="KW-0276">Fatty acid metabolism</keyword>
<evidence type="ECO:0000256" key="4">
    <source>
        <dbReference type="ARBA" id="ARBA00023709"/>
    </source>
</evidence>